<dbReference type="OrthoDB" id="9809782at2"/>
<feature type="transmembrane region" description="Helical" evidence="1">
    <location>
        <begin position="52"/>
        <end position="73"/>
    </location>
</feature>
<feature type="domain" description="Acyltransferase 3" evidence="2">
    <location>
        <begin position="4"/>
        <end position="360"/>
    </location>
</feature>
<proteinExistence type="predicted"/>
<feature type="transmembrane region" description="Helical" evidence="1">
    <location>
        <begin position="12"/>
        <end position="32"/>
    </location>
</feature>
<name>A0A2U2J6P1_9SPHN</name>
<keyword evidence="1" id="KW-0472">Membrane</keyword>
<keyword evidence="1" id="KW-1133">Transmembrane helix</keyword>
<dbReference type="InterPro" id="IPR050623">
    <property type="entry name" value="Glucan_succinyl_AcylTrfase"/>
</dbReference>
<feature type="transmembrane region" description="Helical" evidence="1">
    <location>
        <begin position="85"/>
        <end position="103"/>
    </location>
</feature>
<organism evidence="3 4">
    <name type="scientific">Allosphingosinicella humi</name>
    <dbReference type="NCBI Taxonomy" id="2068657"/>
    <lineage>
        <taxon>Bacteria</taxon>
        <taxon>Pseudomonadati</taxon>
        <taxon>Pseudomonadota</taxon>
        <taxon>Alphaproteobacteria</taxon>
        <taxon>Sphingomonadales</taxon>
        <taxon>Sphingomonadaceae</taxon>
        <taxon>Allosphingosinicella</taxon>
    </lineage>
</organism>
<dbReference type="EMBL" id="QFFF01000001">
    <property type="protein sequence ID" value="PWG03951.1"/>
    <property type="molecule type" value="Genomic_DNA"/>
</dbReference>
<keyword evidence="4" id="KW-1185">Reference proteome</keyword>
<keyword evidence="3" id="KW-0808">Transferase</keyword>
<protein>
    <submittedName>
        <fullName evidence="3">Acetyltransferase</fullName>
    </submittedName>
</protein>
<feature type="transmembrane region" description="Helical" evidence="1">
    <location>
        <begin position="182"/>
        <end position="201"/>
    </location>
</feature>
<evidence type="ECO:0000256" key="1">
    <source>
        <dbReference type="SAM" id="Phobius"/>
    </source>
</evidence>
<dbReference type="Proteomes" id="UP000245916">
    <property type="component" value="Unassembled WGS sequence"/>
</dbReference>
<dbReference type="AlphaFoldDB" id="A0A2U2J6P1"/>
<dbReference type="PANTHER" id="PTHR36927:SF3">
    <property type="entry name" value="GLUCANS BIOSYNTHESIS PROTEIN C"/>
    <property type="match status" value="1"/>
</dbReference>
<comment type="caution">
    <text evidence="3">The sequence shown here is derived from an EMBL/GenBank/DDBJ whole genome shotgun (WGS) entry which is preliminary data.</text>
</comment>
<dbReference type="PANTHER" id="PTHR36927">
    <property type="entry name" value="BLR4337 PROTEIN"/>
    <property type="match status" value="1"/>
</dbReference>
<feature type="transmembrane region" description="Helical" evidence="1">
    <location>
        <begin position="281"/>
        <end position="299"/>
    </location>
</feature>
<evidence type="ECO:0000259" key="2">
    <source>
        <dbReference type="Pfam" id="PF01757"/>
    </source>
</evidence>
<feature type="transmembrane region" description="Helical" evidence="1">
    <location>
        <begin position="213"/>
        <end position="230"/>
    </location>
</feature>
<dbReference type="GO" id="GO:0016747">
    <property type="term" value="F:acyltransferase activity, transferring groups other than amino-acyl groups"/>
    <property type="evidence" value="ECO:0007669"/>
    <property type="project" value="InterPro"/>
</dbReference>
<feature type="transmembrane region" description="Helical" evidence="1">
    <location>
        <begin position="242"/>
        <end position="261"/>
    </location>
</feature>
<dbReference type="InterPro" id="IPR002656">
    <property type="entry name" value="Acyl_transf_3_dom"/>
</dbReference>
<evidence type="ECO:0000313" key="4">
    <source>
        <dbReference type="Proteomes" id="UP000245916"/>
    </source>
</evidence>
<feature type="transmembrane region" description="Helical" evidence="1">
    <location>
        <begin position="337"/>
        <end position="360"/>
    </location>
</feature>
<sequence>MRLIYLDWIRVTAFGLLILYHVGMFYVTWDWHVKSDHVGHALEPLMLATNPWRLTLLFLVSGVATRFMADKLAPGALAGQRTMRLLLPLLFGMLIIVPPQSYYEVVEQVGYSDGYLAFWGRYLSADQSFCDADGCLILPTWNHLWFVAYLLVYTLLLTAMLKAARGPLIRFGDRLAASLTGLRLLVWPILFLAAARLILLPMFEVTHALVDDWYNHAVSFAAFLFGFLLMKKRSVTDDLVRLRWIALGLFAVCYAAYASYVWAYRAEDAIAPEALRMAMRLVYAADQWCAIVAILGFGARHLTRDSRLLRTLTQAVFPFYIAHQTIIVVAGHHLKAAGLPALVEGTLLVAITAAGCWLTYEIARSVTPLRPLLGLGPRKRPARRHTLDPVAVAD</sequence>
<feature type="transmembrane region" description="Helical" evidence="1">
    <location>
        <begin position="311"/>
        <end position="331"/>
    </location>
</feature>
<dbReference type="Pfam" id="PF01757">
    <property type="entry name" value="Acyl_transf_3"/>
    <property type="match status" value="1"/>
</dbReference>
<accession>A0A2U2J6P1</accession>
<evidence type="ECO:0000313" key="3">
    <source>
        <dbReference type="EMBL" id="PWG03951.1"/>
    </source>
</evidence>
<reference evidence="3 4" key="1">
    <citation type="submission" date="2018-05" db="EMBL/GenBank/DDBJ databases">
        <title>Genome of Sphingosinicella humi QZX222.</title>
        <authorList>
            <person name="Qiao Z."/>
            <person name="Wang G."/>
        </authorList>
    </citation>
    <scope>NUCLEOTIDE SEQUENCE [LARGE SCALE GENOMIC DNA]</scope>
    <source>
        <strain evidence="3 4">QZX222</strain>
    </source>
</reference>
<gene>
    <name evidence="3" type="ORF">DF286_09660</name>
</gene>
<feature type="transmembrane region" description="Helical" evidence="1">
    <location>
        <begin position="143"/>
        <end position="161"/>
    </location>
</feature>
<keyword evidence="1" id="KW-0812">Transmembrane</keyword>